<dbReference type="EMBL" id="JBJDQH010000010">
    <property type="protein sequence ID" value="MFK4268964.1"/>
    <property type="molecule type" value="Genomic_DNA"/>
</dbReference>
<feature type="transmembrane region" description="Helical" evidence="1">
    <location>
        <begin position="555"/>
        <end position="573"/>
    </location>
</feature>
<proteinExistence type="predicted"/>
<dbReference type="SUPFAM" id="SSF52540">
    <property type="entry name" value="P-loop containing nucleoside triphosphate hydrolases"/>
    <property type="match status" value="1"/>
</dbReference>
<dbReference type="Gene3D" id="3.40.50.300">
    <property type="entry name" value="P-loop containing nucleotide triphosphate hydrolases"/>
    <property type="match status" value="1"/>
</dbReference>
<accession>A0ABW8LSS0</accession>
<dbReference type="InterPro" id="IPR027417">
    <property type="entry name" value="P-loop_NTPase"/>
</dbReference>
<evidence type="ECO:0000313" key="2">
    <source>
        <dbReference type="EMBL" id="MFK4268964.1"/>
    </source>
</evidence>
<keyword evidence="1" id="KW-1133">Transmembrane helix</keyword>
<comment type="caution">
    <text evidence="2">The sequence shown here is derived from an EMBL/GenBank/DDBJ whole genome shotgun (WGS) entry which is preliminary data.</text>
</comment>
<feature type="transmembrane region" description="Helical" evidence="1">
    <location>
        <begin position="631"/>
        <end position="655"/>
    </location>
</feature>
<keyword evidence="3" id="KW-1185">Reference proteome</keyword>
<evidence type="ECO:0008006" key="4">
    <source>
        <dbReference type="Google" id="ProtNLM"/>
    </source>
</evidence>
<reference evidence="2 3" key="1">
    <citation type="submission" date="2024-11" db="EMBL/GenBank/DDBJ databases">
        <title>The Natural Products Discovery Center: Release of the First 8490 Sequenced Strains for Exploring Actinobacteria Biosynthetic Diversity.</title>
        <authorList>
            <person name="Kalkreuter E."/>
            <person name="Kautsar S.A."/>
            <person name="Yang D."/>
            <person name="Bader C.D."/>
            <person name="Teijaro C.N."/>
            <person name="Fluegel L."/>
            <person name="Davis C.M."/>
            <person name="Simpson J.R."/>
            <person name="Lauterbach L."/>
            <person name="Steele A.D."/>
            <person name="Gui C."/>
            <person name="Meng S."/>
            <person name="Li G."/>
            <person name="Viehrig K."/>
            <person name="Ye F."/>
            <person name="Su P."/>
            <person name="Kiefer A.F."/>
            <person name="Nichols A."/>
            <person name="Cepeda A.J."/>
            <person name="Yan W."/>
            <person name="Fan B."/>
            <person name="Jiang Y."/>
            <person name="Adhikari A."/>
            <person name="Zheng C.-J."/>
            <person name="Schuster L."/>
            <person name="Cowan T.M."/>
            <person name="Smanski M.J."/>
            <person name="Chevrette M.G."/>
            <person name="De Carvalho L.P.S."/>
            <person name="Shen B."/>
        </authorList>
    </citation>
    <scope>NUCLEOTIDE SEQUENCE [LARGE SCALE GENOMIC DNA]</scope>
    <source>
        <strain evidence="2 3">NPDC020863</strain>
    </source>
</reference>
<keyword evidence="1" id="KW-0812">Transmembrane</keyword>
<evidence type="ECO:0000256" key="1">
    <source>
        <dbReference type="SAM" id="Phobius"/>
    </source>
</evidence>
<organism evidence="2 3">
    <name type="scientific">Streptomyces milbemycinicus</name>
    <dbReference type="NCBI Taxonomy" id="476552"/>
    <lineage>
        <taxon>Bacteria</taxon>
        <taxon>Bacillati</taxon>
        <taxon>Actinomycetota</taxon>
        <taxon>Actinomycetes</taxon>
        <taxon>Kitasatosporales</taxon>
        <taxon>Streptomycetaceae</taxon>
        <taxon>Streptomyces</taxon>
    </lineage>
</organism>
<dbReference type="Proteomes" id="UP001620295">
    <property type="component" value="Unassembled WGS sequence"/>
</dbReference>
<protein>
    <recommendedName>
        <fullName evidence="4">NACHT domain-containing protein</fullName>
    </recommendedName>
</protein>
<feature type="transmembrane region" description="Helical" evidence="1">
    <location>
        <begin position="46"/>
        <end position="65"/>
    </location>
</feature>
<feature type="transmembrane region" description="Helical" evidence="1">
    <location>
        <begin position="462"/>
        <end position="480"/>
    </location>
</feature>
<gene>
    <name evidence="2" type="ORF">ACI2L5_29085</name>
</gene>
<name>A0ABW8LSS0_9ACTN</name>
<feature type="transmembrane region" description="Helical" evidence="1">
    <location>
        <begin position="594"/>
        <end position="619"/>
    </location>
</feature>
<dbReference type="RefSeq" id="WP_358631065.1">
    <property type="nucleotide sequence ID" value="NZ_JBFAEV010000003.1"/>
</dbReference>
<evidence type="ECO:0000313" key="3">
    <source>
        <dbReference type="Proteomes" id="UP001620295"/>
    </source>
</evidence>
<sequence>MVLRPGGRQERRLRAGLWVVGALLTAASGAWVALQLHRGQDAADTASLVGLAVAVVGLVVAVAGLRLARAALGQPADSAAQALSAAATLARQVERAEAEQWRRLVGGDRKRINLRYSLQAQRLPGSRTPGPHGRLFDDGHQTEVADIAAYYRATVPARLVVTGAPGAGKTVLALELLLDLIEHRGETDPVPVRMSLAAWDTAVPLDDFLINHLVHVLDWPRERATQLVEHGLVLPFLDGLDEMDHGLDDDDGRPVLDADGRPLPDPHAPRARAALNELNAYGRGRAAGALVLMCRTTHYEALLDDDQLRDAAHIQIDPVAPDEALRYLEARSGGTARWQRLLDHLRTHSADTLARTLSTPWRLSLTATVYSRTGDPGELLAHQTPQEVDEHLLALLIPATLNLHPPTRGYAPDDARRWLARIARSLQYSMPDPETPDPQPLAEPRTDIHLHQLWPIVGDSRFFLCDLAVCVLLAAVPVFVEFSVSSGLWILGILSSILSIALVGTSHTPHRLNWRALRVRETGRLVKFVLLVLFEFLGLWTGSLLLWGFAPSTSIVFPSMIAMGLLVLAAIIAGDLEATPITAMGPATVLRSDLLYRAVVSLPVGLCAGLIFGLVFGLVHGVASGLLVGATLWLSTALAIVSTSALWRYFLFLLFARRMMPFRLNAFLAWSYEAGLLRMSGNAYQFRHREFQDWLAGSPD</sequence>
<keyword evidence="1" id="KW-0472">Membrane</keyword>
<feature type="transmembrane region" description="Helical" evidence="1">
    <location>
        <begin position="525"/>
        <end position="549"/>
    </location>
</feature>
<feature type="transmembrane region" description="Helical" evidence="1">
    <location>
        <begin position="486"/>
        <end position="504"/>
    </location>
</feature>
<feature type="transmembrane region" description="Helical" evidence="1">
    <location>
        <begin position="12"/>
        <end position="34"/>
    </location>
</feature>